<evidence type="ECO:0000256" key="1">
    <source>
        <dbReference type="ARBA" id="ARBA00000217"/>
    </source>
</evidence>
<keyword evidence="8" id="KW-0560">Oxidoreductase</keyword>
<evidence type="ECO:0000256" key="7">
    <source>
        <dbReference type="ARBA" id="ARBA00022729"/>
    </source>
</evidence>
<evidence type="ECO:0000313" key="10">
    <source>
        <dbReference type="EMBL" id="CAD7253569.1"/>
    </source>
</evidence>
<dbReference type="InterPro" id="IPR036249">
    <property type="entry name" value="Thioredoxin-like_sf"/>
</dbReference>
<evidence type="ECO:0000256" key="5">
    <source>
        <dbReference type="ARBA" id="ARBA00022525"/>
    </source>
</evidence>
<evidence type="ECO:0000313" key="11">
    <source>
        <dbReference type="Proteomes" id="UP000677054"/>
    </source>
</evidence>
<evidence type="ECO:0000256" key="9">
    <source>
        <dbReference type="SAM" id="SignalP"/>
    </source>
</evidence>
<dbReference type="Gene3D" id="3.40.30.10">
    <property type="entry name" value="Glutaredoxin"/>
    <property type="match status" value="1"/>
</dbReference>
<dbReference type="GO" id="GO:0006979">
    <property type="term" value="P:response to oxidative stress"/>
    <property type="evidence" value="ECO:0007669"/>
    <property type="project" value="InterPro"/>
</dbReference>
<evidence type="ECO:0000256" key="6">
    <source>
        <dbReference type="ARBA" id="ARBA00022559"/>
    </source>
</evidence>
<dbReference type="Proteomes" id="UP000677054">
    <property type="component" value="Unassembled WGS sequence"/>
</dbReference>
<dbReference type="GO" id="GO:0004602">
    <property type="term" value="F:glutathione peroxidase activity"/>
    <property type="evidence" value="ECO:0007669"/>
    <property type="project" value="UniProtKB-EC"/>
</dbReference>
<comment type="subcellular location">
    <subcellularLocation>
        <location evidence="2">Secreted</location>
    </subcellularLocation>
</comment>
<organism evidence="10">
    <name type="scientific">Darwinula stevensoni</name>
    <dbReference type="NCBI Taxonomy" id="69355"/>
    <lineage>
        <taxon>Eukaryota</taxon>
        <taxon>Metazoa</taxon>
        <taxon>Ecdysozoa</taxon>
        <taxon>Arthropoda</taxon>
        <taxon>Crustacea</taxon>
        <taxon>Oligostraca</taxon>
        <taxon>Ostracoda</taxon>
        <taxon>Podocopa</taxon>
        <taxon>Podocopida</taxon>
        <taxon>Darwinulocopina</taxon>
        <taxon>Darwinuloidea</taxon>
        <taxon>Darwinulidae</taxon>
        <taxon>Darwinula</taxon>
    </lineage>
</organism>
<dbReference type="OrthoDB" id="446890at2759"/>
<protein>
    <recommendedName>
        <fullName evidence="4">glutathione peroxidase</fullName>
        <ecNumber evidence="4">1.11.1.9</ecNumber>
    </recommendedName>
</protein>
<evidence type="ECO:0000256" key="2">
    <source>
        <dbReference type="ARBA" id="ARBA00004613"/>
    </source>
</evidence>
<dbReference type="PANTHER" id="PTHR11592:SF88">
    <property type="entry name" value="GLUTATHIONE PEROXIDASE-RELATED"/>
    <property type="match status" value="1"/>
</dbReference>
<keyword evidence="5" id="KW-0964">Secreted</keyword>
<keyword evidence="11" id="KW-1185">Reference proteome</keyword>
<dbReference type="AlphaFoldDB" id="A0A7R9AGW7"/>
<dbReference type="EMBL" id="CAJPEV010006113">
    <property type="protein sequence ID" value="CAG0903849.1"/>
    <property type="molecule type" value="Genomic_DNA"/>
</dbReference>
<proteinExistence type="inferred from homology"/>
<dbReference type="SUPFAM" id="SSF52833">
    <property type="entry name" value="Thioredoxin-like"/>
    <property type="match status" value="1"/>
</dbReference>
<evidence type="ECO:0000256" key="8">
    <source>
        <dbReference type="ARBA" id="ARBA00023002"/>
    </source>
</evidence>
<keyword evidence="6" id="KW-0575">Peroxidase</keyword>
<reference evidence="10" key="1">
    <citation type="submission" date="2020-11" db="EMBL/GenBank/DDBJ databases">
        <authorList>
            <person name="Tran Van P."/>
        </authorList>
    </citation>
    <scope>NUCLEOTIDE SEQUENCE</scope>
</reference>
<evidence type="ECO:0000256" key="4">
    <source>
        <dbReference type="ARBA" id="ARBA00012310"/>
    </source>
</evidence>
<feature type="signal peptide" evidence="9">
    <location>
        <begin position="1"/>
        <end position="21"/>
    </location>
</feature>
<dbReference type="GO" id="GO:0005576">
    <property type="term" value="C:extracellular region"/>
    <property type="evidence" value="ECO:0007669"/>
    <property type="project" value="UniProtKB-SubCell"/>
</dbReference>
<accession>A0A7R9AGW7</accession>
<dbReference type="PROSITE" id="PS51355">
    <property type="entry name" value="GLUTATHIONE_PEROXID_3"/>
    <property type="match status" value="1"/>
</dbReference>
<dbReference type="PANTHER" id="PTHR11592">
    <property type="entry name" value="GLUTATHIONE PEROXIDASE"/>
    <property type="match status" value="1"/>
</dbReference>
<dbReference type="EMBL" id="LR905630">
    <property type="protein sequence ID" value="CAD7253569.1"/>
    <property type="molecule type" value="Genomic_DNA"/>
</dbReference>
<comment type="catalytic activity">
    <reaction evidence="1">
        <text>2 glutathione + H2O2 = glutathione disulfide + 2 H2O</text>
        <dbReference type="Rhea" id="RHEA:16833"/>
        <dbReference type="ChEBI" id="CHEBI:15377"/>
        <dbReference type="ChEBI" id="CHEBI:16240"/>
        <dbReference type="ChEBI" id="CHEBI:57925"/>
        <dbReference type="ChEBI" id="CHEBI:58297"/>
        <dbReference type="EC" id="1.11.1.9"/>
    </reaction>
</comment>
<sequence length="276" mass="31296">MNPLGLGTLLCGMFLPWVTLGQESLCDQSDPRTIYEFQEELLDGSRNVSLSEFRGKVSRLSVHDVSPIIEVIIPACLTSNDPGGADRERGDILRPHVRHLPRTERTPREIPGRARRARIPLSPIRPEHDYSLILFQQEPGATLEEIMNGIKHVRPGKGFEPNFPLYKKIETNGKGQHPLYEYLKTVCPSTTNKFSRTDRLFYQPLDNRDIRWNFEKFLVDGNGKPFKRVHPNQLPSTMEKDVALLVQRLREDATTATNVATNATVTHPLFPSSGFT</sequence>
<dbReference type="Pfam" id="PF00255">
    <property type="entry name" value="GSHPx"/>
    <property type="match status" value="1"/>
</dbReference>
<feature type="chain" id="PRO_5036209896" description="glutathione peroxidase" evidence="9">
    <location>
        <begin position="22"/>
        <end position="276"/>
    </location>
</feature>
<keyword evidence="7 9" id="KW-0732">Signal</keyword>
<dbReference type="InterPro" id="IPR000889">
    <property type="entry name" value="Glutathione_peroxidase"/>
</dbReference>
<name>A0A7R9AGW7_9CRUS</name>
<dbReference type="EC" id="1.11.1.9" evidence="4"/>
<comment type="similarity">
    <text evidence="3">Belongs to the glutathione peroxidase family.</text>
</comment>
<evidence type="ECO:0000256" key="3">
    <source>
        <dbReference type="ARBA" id="ARBA00006926"/>
    </source>
</evidence>
<gene>
    <name evidence="10" type="ORF">DSTB1V02_LOCUS13317</name>
</gene>